<evidence type="ECO:0000256" key="6">
    <source>
        <dbReference type="RuleBase" id="RU361264"/>
    </source>
</evidence>
<evidence type="ECO:0000259" key="7">
    <source>
        <dbReference type="Pfam" id="PF04893"/>
    </source>
</evidence>
<evidence type="ECO:0000256" key="4">
    <source>
        <dbReference type="ARBA" id="ARBA00022989"/>
    </source>
</evidence>
<organism evidence="8 9">
    <name type="scientific">Schistosoma mekongi</name>
    <name type="common">Parasitic worm</name>
    <dbReference type="NCBI Taxonomy" id="38744"/>
    <lineage>
        <taxon>Eukaryota</taxon>
        <taxon>Metazoa</taxon>
        <taxon>Spiralia</taxon>
        <taxon>Lophotrochozoa</taxon>
        <taxon>Platyhelminthes</taxon>
        <taxon>Trematoda</taxon>
        <taxon>Digenea</taxon>
        <taxon>Strigeidida</taxon>
        <taxon>Schistosomatoidea</taxon>
        <taxon>Schistosomatidae</taxon>
        <taxon>Schistosoma</taxon>
    </lineage>
</organism>
<keyword evidence="3 6" id="KW-0812">Transmembrane</keyword>
<protein>
    <recommendedName>
        <fullName evidence="6">Protein YIPF</fullName>
    </recommendedName>
</protein>
<dbReference type="PANTHER" id="PTHR12822">
    <property type="entry name" value="PROTEIN YIPF"/>
    <property type="match status" value="1"/>
</dbReference>
<feature type="domain" description="Yip1" evidence="7">
    <location>
        <begin position="71"/>
        <end position="269"/>
    </location>
</feature>
<evidence type="ECO:0000256" key="3">
    <source>
        <dbReference type="ARBA" id="ARBA00022692"/>
    </source>
</evidence>
<keyword evidence="4 6" id="KW-1133">Transmembrane helix</keyword>
<sequence>MSAPNGDYVRIPLSGSFEDQVDSELHGTLEHETNVESQQTESTPSPLTFKFYQQYFDVDTSQVVHRLTSALVPNPRINFIQHSLKPRADLYGPFWIATTLMLAAAIGGNVSNYLQSRGAVSSWHYDFQKVTLTSTIIYVYWWLMPLLLHAIMHFHRKNKKPQSNDLENDLTDLLERSDTDSSSFRNTKHANKFFDVLSTYGYSLAAFVPVAILWTIQISILQWLLFLLAVVISGAFLIFALMPSIRKEYPKLATPIIIVMIVLHFGFSLALMIAFFHGSPPSVQQPLTEFGNVHEQNAIENAKQFSNITKLVTDKLKHQ</sequence>
<feature type="transmembrane region" description="Helical" evidence="6">
    <location>
        <begin position="220"/>
        <end position="240"/>
    </location>
</feature>
<proteinExistence type="inferred from homology"/>
<dbReference type="Pfam" id="PF04893">
    <property type="entry name" value="Yip1"/>
    <property type="match status" value="1"/>
</dbReference>
<evidence type="ECO:0000256" key="1">
    <source>
        <dbReference type="ARBA" id="ARBA00004141"/>
    </source>
</evidence>
<feature type="transmembrane region" description="Helical" evidence="6">
    <location>
        <begin position="252"/>
        <end position="276"/>
    </location>
</feature>
<dbReference type="Proteomes" id="UP001292079">
    <property type="component" value="Unassembled WGS sequence"/>
</dbReference>
<dbReference type="AlphaFoldDB" id="A0AAE1ZI13"/>
<dbReference type="GO" id="GO:0016192">
    <property type="term" value="P:vesicle-mediated transport"/>
    <property type="evidence" value="ECO:0007669"/>
    <property type="project" value="InterPro"/>
</dbReference>
<comment type="similarity">
    <text evidence="2 6">Belongs to the YIP1 family.</text>
</comment>
<dbReference type="InterPro" id="IPR039765">
    <property type="entry name" value="Yip5/YIPF1/YIPF2"/>
</dbReference>
<gene>
    <name evidence="8" type="ORF">MN116_000428</name>
</gene>
<reference evidence="8" key="1">
    <citation type="submission" date="2022-04" db="EMBL/GenBank/DDBJ databases">
        <authorList>
            <person name="Xu L."/>
            <person name="Lv Z."/>
        </authorList>
    </citation>
    <scope>NUCLEOTIDE SEQUENCE</scope>
    <source>
        <strain evidence="8">LV_2022a</strain>
    </source>
</reference>
<keyword evidence="9" id="KW-1185">Reference proteome</keyword>
<dbReference type="GO" id="GO:0031267">
    <property type="term" value="F:small GTPase binding"/>
    <property type="evidence" value="ECO:0007669"/>
    <property type="project" value="InterPro"/>
</dbReference>
<comment type="subcellular location">
    <subcellularLocation>
        <location evidence="6">Golgi apparatus membrane</location>
        <topology evidence="6">Multi-pass membrane protein</topology>
    </subcellularLocation>
    <subcellularLocation>
        <location evidence="1">Membrane</location>
        <topology evidence="1">Multi-pass membrane protein</topology>
    </subcellularLocation>
</comment>
<accession>A0AAE1ZI13</accession>
<feature type="transmembrane region" description="Helical" evidence="6">
    <location>
        <begin position="130"/>
        <end position="151"/>
    </location>
</feature>
<keyword evidence="5 6" id="KW-0472">Membrane</keyword>
<dbReference type="InterPro" id="IPR006977">
    <property type="entry name" value="Yip1_dom"/>
</dbReference>
<feature type="transmembrane region" description="Helical" evidence="6">
    <location>
        <begin position="193"/>
        <end position="214"/>
    </location>
</feature>
<dbReference type="PANTHER" id="PTHR12822:SF2">
    <property type="entry name" value="PROTEIN YIPF"/>
    <property type="match status" value="1"/>
</dbReference>
<comment type="caution">
    <text evidence="8">The sequence shown here is derived from an EMBL/GenBank/DDBJ whole genome shotgun (WGS) entry which is preliminary data.</text>
</comment>
<dbReference type="EMBL" id="JALJAT010000001">
    <property type="protein sequence ID" value="KAK4474333.1"/>
    <property type="molecule type" value="Genomic_DNA"/>
</dbReference>
<dbReference type="GO" id="GO:0000139">
    <property type="term" value="C:Golgi membrane"/>
    <property type="evidence" value="ECO:0007669"/>
    <property type="project" value="UniProtKB-SubCell"/>
</dbReference>
<reference evidence="8" key="2">
    <citation type="journal article" date="2023" name="Infect Dis Poverty">
        <title>Chromosome-scale genome of the human blood fluke Schistosoma mekongi and its implications for public health.</title>
        <authorList>
            <person name="Zhou M."/>
            <person name="Xu L."/>
            <person name="Xu D."/>
            <person name="Chen W."/>
            <person name="Khan J."/>
            <person name="Hu Y."/>
            <person name="Huang H."/>
            <person name="Wei H."/>
            <person name="Zhang Y."/>
            <person name="Chusongsang P."/>
            <person name="Tanasarnprasert K."/>
            <person name="Hu X."/>
            <person name="Limpanont Y."/>
            <person name="Lv Z."/>
        </authorList>
    </citation>
    <scope>NUCLEOTIDE SEQUENCE</scope>
    <source>
        <strain evidence="8">LV_2022a</strain>
    </source>
</reference>
<evidence type="ECO:0000313" key="9">
    <source>
        <dbReference type="Proteomes" id="UP001292079"/>
    </source>
</evidence>
<evidence type="ECO:0000256" key="2">
    <source>
        <dbReference type="ARBA" id="ARBA00010596"/>
    </source>
</evidence>
<evidence type="ECO:0000256" key="5">
    <source>
        <dbReference type="ARBA" id="ARBA00023136"/>
    </source>
</evidence>
<name>A0AAE1ZI13_SCHME</name>
<feature type="transmembrane region" description="Helical" evidence="6">
    <location>
        <begin position="90"/>
        <end position="110"/>
    </location>
</feature>
<evidence type="ECO:0000313" key="8">
    <source>
        <dbReference type="EMBL" id="KAK4474333.1"/>
    </source>
</evidence>